<dbReference type="SUPFAM" id="SSF52768">
    <property type="entry name" value="Arginase/deacetylase"/>
    <property type="match status" value="1"/>
</dbReference>
<dbReference type="RefSeq" id="WP_016193694.1">
    <property type="nucleotide sequence ID" value="NZ_AQPN01000017.1"/>
</dbReference>
<keyword evidence="3 5" id="KW-0378">Hydrolase</keyword>
<comment type="similarity">
    <text evidence="1">Belongs to the arginase family. Agmatinase subfamily.</text>
</comment>
<dbReference type="CDD" id="cd11593">
    <property type="entry name" value="Agmatinase-like_2"/>
    <property type="match status" value="1"/>
</dbReference>
<accession>R9GXG5</accession>
<dbReference type="GO" id="GO:0008783">
    <property type="term" value="F:agmatinase activity"/>
    <property type="evidence" value="ECO:0007669"/>
    <property type="project" value="UniProtKB-EC"/>
</dbReference>
<feature type="binding site" evidence="4">
    <location>
        <position position="220"/>
    </location>
    <ligand>
        <name>Mn(2+)</name>
        <dbReference type="ChEBI" id="CHEBI:29035"/>
        <label>1</label>
    </ligand>
</feature>
<evidence type="ECO:0000256" key="2">
    <source>
        <dbReference type="ARBA" id="ARBA00022723"/>
    </source>
</evidence>
<dbReference type="InterPro" id="IPR023696">
    <property type="entry name" value="Ureohydrolase_dom_sf"/>
</dbReference>
<dbReference type="GO" id="GO:0046872">
    <property type="term" value="F:metal ion binding"/>
    <property type="evidence" value="ECO:0007669"/>
    <property type="project" value="UniProtKB-KW"/>
</dbReference>
<dbReference type="STRING" id="1150600.ADIARSV_0445"/>
<evidence type="ECO:0000256" key="3">
    <source>
        <dbReference type="ARBA" id="ARBA00022801"/>
    </source>
</evidence>
<comment type="caution">
    <text evidence="5">The sequence shown here is derived from an EMBL/GenBank/DDBJ whole genome shotgun (WGS) entry which is preliminary data.</text>
</comment>
<dbReference type="InterPro" id="IPR005925">
    <property type="entry name" value="Agmatinase-rel"/>
</dbReference>
<dbReference type="Proteomes" id="UP000014174">
    <property type="component" value="Unassembled WGS sequence"/>
</dbReference>
<evidence type="ECO:0000256" key="4">
    <source>
        <dbReference type="PIRSR" id="PIRSR036979-1"/>
    </source>
</evidence>
<feature type="binding site" evidence="4">
    <location>
        <position position="139"/>
    </location>
    <ligand>
        <name>Mn(2+)</name>
        <dbReference type="ChEBI" id="CHEBI:29035"/>
        <label>1</label>
    </ligand>
</feature>
<dbReference type="AlphaFoldDB" id="R9GXG5"/>
<dbReference type="PIRSF" id="PIRSF036979">
    <property type="entry name" value="Arginase"/>
    <property type="match status" value="1"/>
</dbReference>
<protein>
    <submittedName>
        <fullName evidence="5">Agmatinase</fullName>
        <ecNumber evidence="5">3.5.3.11</ecNumber>
    </submittedName>
</protein>
<dbReference type="EMBL" id="AQPN01000017">
    <property type="protein sequence ID" value="EOR96368.1"/>
    <property type="molecule type" value="Genomic_DNA"/>
</dbReference>
<organism evidence="5 6">
    <name type="scientific">Arcticibacter svalbardensis MN12-7</name>
    <dbReference type="NCBI Taxonomy" id="1150600"/>
    <lineage>
        <taxon>Bacteria</taxon>
        <taxon>Pseudomonadati</taxon>
        <taxon>Bacteroidota</taxon>
        <taxon>Sphingobacteriia</taxon>
        <taxon>Sphingobacteriales</taxon>
        <taxon>Sphingobacteriaceae</taxon>
        <taxon>Arcticibacter</taxon>
    </lineage>
</organism>
<dbReference type="PANTHER" id="PTHR11358:SF26">
    <property type="entry name" value="GUANIDINO ACID HYDROLASE, MITOCHONDRIAL"/>
    <property type="match status" value="1"/>
</dbReference>
<name>R9GXG5_9SPHI</name>
<dbReference type="eggNOG" id="COG0010">
    <property type="taxonomic scope" value="Bacteria"/>
</dbReference>
<dbReference type="NCBIfam" id="TIGR01230">
    <property type="entry name" value="agmatinase"/>
    <property type="match status" value="1"/>
</dbReference>
<dbReference type="EC" id="3.5.3.11" evidence="5"/>
<dbReference type="OrthoDB" id="9788689at2"/>
<evidence type="ECO:0000313" key="5">
    <source>
        <dbReference type="EMBL" id="EOR96368.1"/>
    </source>
</evidence>
<feature type="binding site" evidence="4">
    <location>
        <position position="114"/>
    </location>
    <ligand>
        <name>Mn(2+)</name>
        <dbReference type="ChEBI" id="CHEBI:29035"/>
        <label>1</label>
    </ligand>
</feature>
<feature type="binding site" evidence="4">
    <location>
        <position position="222"/>
    </location>
    <ligand>
        <name>Mn(2+)</name>
        <dbReference type="ChEBI" id="CHEBI:29035"/>
        <label>1</label>
    </ligand>
</feature>
<dbReference type="PATRIC" id="fig|1150600.3.peg.436"/>
<sequence length="293" mass="32520">MKATTDYHFLGLQDLSLHAYESSKVVIQQIPYEHTSSYITGSEDGPAAIVKASEFVECYDEEIDTEISERIGINTVAPLVFGSLVNADALSLIEEATAELLKDGKFVVSFGAEHTATYGIVKAFAKKYKNLSILQLDAHSDLRQSYMGNKLSHACVMARIHDMGLTICQAGVRALSREEADLIKKSEDINTFYAHQIRRNPLWMEEIIAPLSNDVYITIDADGFDPSIMPGVGTAEPNGLLWTETLQLLRRVCKERNVVGFDIVECVPIKGSIISEYTLAKLAYKLLGYRFIS</sequence>
<keyword evidence="2 4" id="KW-0479">Metal-binding</keyword>
<evidence type="ECO:0000256" key="1">
    <source>
        <dbReference type="ARBA" id="ARBA00009227"/>
    </source>
</evidence>
<comment type="cofactor">
    <cofactor evidence="4">
        <name>Mn(2+)</name>
        <dbReference type="ChEBI" id="CHEBI:29035"/>
    </cofactor>
    <text evidence="4">Binds 2 manganese ions per subunit.</text>
</comment>
<dbReference type="PANTHER" id="PTHR11358">
    <property type="entry name" value="ARGINASE/AGMATINASE"/>
    <property type="match status" value="1"/>
</dbReference>
<dbReference type="InterPro" id="IPR006035">
    <property type="entry name" value="Ureohydrolase"/>
</dbReference>
<dbReference type="Pfam" id="PF00491">
    <property type="entry name" value="Arginase"/>
    <property type="match status" value="1"/>
</dbReference>
<dbReference type="GO" id="GO:0033389">
    <property type="term" value="P:putrescine biosynthetic process from arginine, via agmatine"/>
    <property type="evidence" value="ECO:0007669"/>
    <property type="project" value="TreeGrafter"/>
</dbReference>
<keyword evidence="6" id="KW-1185">Reference proteome</keyword>
<feature type="binding site" evidence="4">
    <location>
        <position position="137"/>
    </location>
    <ligand>
        <name>Mn(2+)</name>
        <dbReference type="ChEBI" id="CHEBI:29035"/>
        <label>1</label>
    </ligand>
</feature>
<keyword evidence="4" id="KW-0464">Manganese</keyword>
<feature type="binding site" evidence="4">
    <location>
        <position position="141"/>
    </location>
    <ligand>
        <name>Mn(2+)</name>
        <dbReference type="ChEBI" id="CHEBI:29035"/>
        <label>1</label>
    </ligand>
</feature>
<dbReference type="PROSITE" id="PS51409">
    <property type="entry name" value="ARGINASE_2"/>
    <property type="match status" value="1"/>
</dbReference>
<dbReference type="Gene3D" id="3.40.800.10">
    <property type="entry name" value="Ureohydrolase domain"/>
    <property type="match status" value="1"/>
</dbReference>
<reference evidence="5 6" key="1">
    <citation type="journal article" date="2013" name="Genome Announc.">
        <title>Draft Genome Sequence of Arcticibacter svalbardensis Strain MN12-7T, a Member of the Family Sphingobacteriaceae Isolated from an Arctic Soil Sample.</title>
        <authorList>
            <person name="Shivaji S."/>
            <person name="Ara S."/>
            <person name="Prasad S."/>
            <person name="Manasa B.P."/>
            <person name="Begum Z."/>
            <person name="Singh A."/>
            <person name="Kumar Pinnaka A."/>
        </authorList>
    </citation>
    <scope>NUCLEOTIDE SEQUENCE [LARGE SCALE GENOMIC DNA]</scope>
    <source>
        <strain evidence="5 6">MN12-7</strain>
    </source>
</reference>
<proteinExistence type="inferred from homology"/>
<gene>
    <name evidence="5" type="ORF">ADIARSV_0445</name>
</gene>
<evidence type="ECO:0000313" key="6">
    <source>
        <dbReference type="Proteomes" id="UP000014174"/>
    </source>
</evidence>